<evidence type="ECO:0000313" key="2">
    <source>
        <dbReference type="EMBL" id="QWV18035.1"/>
    </source>
</evidence>
<evidence type="ECO:0000313" key="4">
    <source>
        <dbReference type="Proteomes" id="UP000252554"/>
    </source>
</evidence>
<reference evidence="2 5" key="2">
    <citation type="submission" date="2021-06" db="EMBL/GenBank/DDBJ databases">
        <title>Microbial metabolic specificity influences pelagic lipid remineralization.</title>
        <authorList>
            <person name="Behrendt L."/>
            <person name="Hunter J.E."/>
            <person name="Alcolombri U."/>
            <person name="Smriga S."/>
            <person name="Mincer T."/>
            <person name="Lowenstein D.P."/>
            <person name="Peaudecerf F.J."/>
            <person name="Fernandez V.I."/>
            <person name="Fredricks H."/>
            <person name="Almblad H."/>
            <person name="Harrison J.J."/>
            <person name="Stocker R."/>
            <person name="Van Mooy B.A.S."/>
        </authorList>
    </citation>
    <scope>NUCLEOTIDE SEQUENCE [LARGE SCALE GENOMIC DNA]</scope>
    <source>
        <strain evidence="2 5">A252</strain>
    </source>
</reference>
<keyword evidence="5" id="KW-1185">Reference proteome</keyword>
<gene>
    <name evidence="3" type="ORF">DQ403_08060</name>
    <name evidence="2" type="ORF">KQ248_04955</name>
</gene>
<accession>A0A365PWD2</accession>
<proteinExistence type="predicted"/>
<dbReference type="EMBL" id="CP076683">
    <property type="protein sequence ID" value="QWV18035.1"/>
    <property type="molecule type" value="Genomic_DNA"/>
</dbReference>
<dbReference type="Pfam" id="PF10547">
    <property type="entry name" value="P22_AR_N"/>
    <property type="match status" value="1"/>
</dbReference>
<evidence type="ECO:0000313" key="3">
    <source>
        <dbReference type="EMBL" id="RBA59901.1"/>
    </source>
</evidence>
<dbReference type="Proteomes" id="UP000252554">
    <property type="component" value="Unassembled WGS sequence"/>
</dbReference>
<feature type="domain" description="Antirepressor protein ant N-terminal" evidence="1">
    <location>
        <begin position="6"/>
        <end position="102"/>
    </location>
</feature>
<dbReference type="RefSeq" id="WP_128119926.1">
    <property type="nucleotide sequence ID" value="NZ_CP076683.1"/>
</dbReference>
<dbReference type="AlphaFoldDB" id="A0A365PWD2"/>
<dbReference type="PRINTS" id="PR01994">
    <property type="entry name" value="ANTIREPRESSR"/>
</dbReference>
<evidence type="ECO:0000313" key="5">
    <source>
        <dbReference type="Proteomes" id="UP000683436"/>
    </source>
</evidence>
<dbReference type="EMBL" id="QNTV01000004">
    <property type="protein sequence ID" value="RBA59901.1"/>
    <property type="molecule type" value="Genomic_DNA"/>
</dbReference>
<name>A0A365PWD2_9GAMM</name>
<organism evidence="3 4">
    <name type="scientific">Stutzerimonas zhaodongensis</name>
    <dbReference type="NCBI Taxonomy" id="1176257"/>
    <lineage>
        <taxon>Bacteria</taxon>
        <taxon>Pseudomonadati</taxon>
        <taxon>Pseudomonadota</taxon>
        <taxon>Gammaproteobacteria</taxon>
        <taxon>Pseudomonadales</taxon>
        <taxon>Pseudomonadaceae</taxon>
        <taxon>Stutzerimonas</taxon>
    </lineage>
</organism>
<dbReference type="InterPro" id="IPR018875">
    <property type="entry name" value="Antirepressor_Ant_N"/>
</dbReference>
<dbReference type="Proteomes" id="UP000683436">
    <property type="component" value="Chromosome"/>
</dbReference>
<protein>
    <submittedName>
        <fullName evidence="2">Phage antirepressor N-terminal domain-containing protein</fullName>
    </submittedName>
</protein>
<sequence length="112" mass="12308">MSGLINVPFHGANLYLVEHQGQPFVPMKPVVEGIGLDWGGQFKRMSNNADRWGVVLMEIPSEGGPQMTTCLPLRKLAGWMATVQAGRIKSERVRDKVVEYQAGQGEAQQQAS</sequence>
<reference evidence="3 4" key="1">
    <citation type="submission" date="2018-06" db="EMBL/GenBank/DDBJ databases">
        <title>Whole genome sequencing of four bacterial strains from South Shetland trench revealing bio-synthetic gene clusters.</title>
        <authorList>
            <person name="Abdel-Mageed W.M."/>
            <person name="Lehri B."/>
            <person name="Jarmusch S.A."/>
            <person name="Miranda K."/>
            <person name="Goodfellow M."/>
            <person name="Jaspars M."/>
            <person name="Karlyshev A.V."/>
        </authorList>
    </citation>
    <scope>NUCLEOTIDE SEQUENCE [LARGE SCALE GENOMIC DNA]</scope>
    <source>
        <strain evidence="3 4">SST2</strain>
    </source>
</reference>
<evidence type="ECO:0000259" key="1">
    <source>
        <dbReference type="Pfam" id="PF10547"/>
    </source>
</evidence>